<proteinExistence type="predicted"/>
<dbReference type="EMBL" id="CP066167">
    <property type="protein sequence ID" value="QQD17077.1"/>
    <property type="molecule type" value="Genomic_DNA"/>
</dbReference>
<evidence type="ECO:0000259" key="4">
    <source>
        <dbReference type="PROSITE" id="PS51371"/>
    </source>
</evidence>
<dbReference type="Pfam" id="PF03445">
    <property type="entry name" value="DUF294"/>
    <property type="match status" value="1"/>
</dbReference>
<dbReference type="KEGG" id="snan:I6N98_11935"/>
<dbReference type="Gene3D" id="2.60.120.10">
    <property type="entry name" value="Jelly Rolls"/>
    <property type="match status" value="1"/>
</dbReference>
<dbReference type="PANTHER" id="PTHR48108:SF31">
    <property type="entry name" value="CBS DOMAIN AND CYCLIC NUCLEOTIDE-REGULATED NUCLEOTIDYLTRANSFERASE"/>
    <property type="match status" value="1"/>
</dbReference>
<dbReference type="InterPro" id="IPR051462">
    <property type="entry name" value="CBS_domain-containing"/>
</dbReference>
<dbReference type="SUPFAM" id="SSF54631">
    <property type="entry name" value="CBS-domain pair"/>
    <property type="match status" value="1"/>
</dbReference>
<dbReference type="InterPro" id="IPR014710">
    <property type="entry name" value="RmlC-like_jellyroll"/>
</dbReference>
<dbReference type="InterPro" id="IPR018821">
    <property type="entry name" value="DUF294_put_nucleoTrafse_sb-bd"/>
</dbReference>
<dbReference type="InterPro" id="IPR000644">
    <property type="entry name" value="CBS_dom"/>
</dbReference>
<feature type="domain" description="CBS" evidence="4">
    <location>
        <begin position="223"/>
        <end position="280"/>
    </location>
</feature>
<protein>
    <submittedName>
        <fullName evidence="5">CBS domain-containing protein</fullName>
    </submittedName>
</protein>
<dbReference type="SMART" id="SM00116">
    <property type="entry name" value="CBS"/>
    <property type="match status" value="2"/>
</dbReference>
<dbReference type="SUPFAM" id="SSF51206">
    <property type="entry name" value="cAMP-binding domain-like"/>
    <property type="match status" value="1"/>
</dbReference>
<evidence type="ECO:0000313" key="5">
    <source>
        <dbReference type="EMBL" id="QQD17077.1"/>
    </source>
</evidence>
<dbReference type="InterPro" id="IPR005105">
    <property type="entry name" value="GlnD_Uridyltrans_N"/>
</dbReference>
<dbReference type="GO" id="GO:0008773">
    <property type="term" value="F:[protein-PII] uridylyltransferase activity"/>
    <property type="evidence" value="ECO:0007669"/>
    <property type="project" value="InterPro"/>
</dbReference>
<dbReference type="SMART" id="SM00100">
    <property type="entry name" value="cNMP"/>
    <property type="match status" value="1"/>
</dbReference>
<reference evidence="5 6" key="1">
    <citation type="submission" date="2020-12" db="EMBL/GenBank/DDBJ databases">
        <authorList>
            <person name="Shan Y."/>
        </authorList>
    </citation>
    <scope>NUCLEOTIDE SEQUENCE [LARGE SCALE GENOMIC DNA]</scope>
    <source>
        <strain evidence="6">csc3.9</strain>
    </source>
</reference>
<evidence type="ECO:0000256" key="2">
    <source>
        <dbReference type="PROSITE-ProRule" id="PRU00703"/>
    </source>
</evidence>
<dbReference type="RefSeq" id="WP_198568579.1">
    <property type="nucleotide sequence ID" value="NZ_CP066167.1"/>
</dbReference>
<dbReference type="Proteomes" id="UP000596063">
    <property type="component" value="Chromosome"/>
</dbReference>
<accession>A0A7T4UNZ8</accession>
<dbReference type="Pfam" id="PF10335">
    <property type="entry name" value="DUF294_C"/>
    <property type="match status" value="1"/>
</dbReference>
<dbReference type="CDD" id="cd00038">
    <property type="entry name" value="CAP_ED"/>
    <property type="match status" value="1"/>
</dbReference>
<dbReference type="CDD" id="cd04587">
    <property type="entry name" value="CBS_pair_CAP-ED_NT_Pol-beta-like_DUF294_assoc"/>
    <property type="match status" value="1"/>
</dbReference>
<dbReference type="AlphaFoldDB" id="A0A7T4UNZ8"/>
<organism evidence="5 6">
    <name type="scientific">Spongiibacter nanhainus</name>
    <dbReference type="NCBI Taxonomy" id="2794344"/>
    <lineage>
        <taxon>Bacteria</taxon>
        <taxon>Pseudomonadati</taxon>
        <taxon>Pseudomonadota</taxon>
        <taxon>Gammaproteobacteria</taxon>
        <taxon>Cellvibrionales</taxon>
        <taxon>Spongiibacteraceae</taxon>
        <taxon>Spongiibacter</taxon>
    </lineage>
</organism>
<name>A0A7T4UNZ8_9GAMM</name>
<keyword evidence="1" id="KW-0677">Repeat</keyword>
<dbReference type="PROSITE" id="PS50042">
    <property type="entry name" value="CNMP_BINDING_3"/>
    <property type="match status" value="1"/>
</dbReference>
<gene>
    <name evidence="5" type="ORF">I6N98_11935</name>
</gene>
<dbReference type="CDD" id="cd05401">
    <property type="entry name" value="NT_GlnE_GlnD_like"/>
    <property type="match status" value="1"/>
</dbReference>
<dbReference type="InterPro" id="IPR046342">
    <property type="entry name" value="CBS_dom_sf"/>
</dbReference>
<keyword evidence="6" id="KW-1185">Reference proteome</keyword>
<keyword evidence="2" id="KW-0129">CBS domain</keyword>
<evidence type="ECO:0000256" key="1">
    <source>
        <dbReference type="ARBA" id="ARBA00022737"/>
    </source>
</evidence>
<dbReference type="Gene3D" id="3.10.580.10">
    <property type="entry name" value="CBS-domain"/>
    <property type="match status" value="1"/>
</dbReference>
<dbReference type="PANTHER" id="PTHR48108">
    <property type="entry name" value="CBS DOMAIN-CONTAINING PROTEIN CBSX2, CHLOROPLASTIC"/>
    <property type="match status" value="1"/>
</dbReference>
<dbReference type="InterPro" id="IPR000595">
    <property type="entry name" value="cNMP-bd_dom"/>
</dbReference>
<evidence type="ECO:0000259" key="3">
    <source>
        <dbReference type="PROSITE" id="PS50042"/>
    </source>
</evidence>
<dbReference type="Pfam" id="PF00571">
    <property type="entry name" value="CBS"/>
    <property type="match status" value="2"/>
</dbReference>
<dbReference type="InterPro" id="IPR018490">
    <property type="entry name" value="cNMP-bd_dom_sf"/>
</dbReference>
<feature type="domain" description="CBS" evidence="4">
    <location>
        <begin position="159"/>
        <end position="215"/>
    </location>
</feature>
<feature type="domain" description="Cyclic nucleotide-binding" evidence="3">
    <location>
        <begin position="23"/>
        <end position="137"/>
    </location>
</feature>
<evidence type="ECO:0000313" key="6">
    <source>
        <dbReference type="Proteomes" id="UP000596063"/>
    </source>
</evidence>
<dbReference type="PROSITE" id="PS51371">
    <property type="entry name" value="CBS"/>
    <property type="match status" value="2"/>
</dbReference>
<sequence>MAQTTEVNPELDLIEAFLADCLPFDSLSDEQRRQCAGEMGVRYYPANRVFEGDDAPDGLYVLRSGAVDRVDLEGNRLEHLEEGDSFLLRPQAERPKDSRYRSAEDVLVYRLDYPAYQALCGSHRHIDRFFRAQSRRRLRQAARHSEQPSYLLGPVSSAMSRDPLVVLPEDSVCRVAQAMTERRVSSALVAQGNTLIGIVTDRDFRSRILAAELDGRATIWSCMSSSIVSLSPDDSLFDAVLTMTQSGIHHLPVTDETGQAVGMLTTSDINVARENDPVYFVQRLMRMPDVAAMQAHLKKLPALVAAWVGAEMPATQVTQLTTAVSDAVARRLIALAEAELGPAPGEYCWLGFGSQARGEQLLGGDQDNGLLIADSVVDEALPWFAKLAKYVSDGLDACGYIYCPGGVMATSPEWCQRLSSWCQTVDAWLKAPTPDAVMRVSIFFDLRAIHGSASLCQKLQAHMLASTQNNSIFLAALAENALASRPPLGVLRRFILERSGDHHDTLNLKKRGVLPIVELARLHALAHGIDAVNTHQRLQALTKAGVMALADSRNLEDALTLITQIRLEAQVEQLLAGDAPSNYLDPKSLGKLQRGYLKDAFAVVNDAQTSARMRYRPGL</sequence>